<dbReference type="CDD" id="cd00009">
    <property type="entry name" value="AAA"/>
    <property type="match status" value="1"/>
</dbReference>
<accession>A0A941ZZJ5</accession>
<dbReference type="Pfam" id="PF02954">
    <property type="entry name" value="HTH_8"/>
    <property type="match status" value="1"/>
</dbReference>
<dbReference type="SUPFAM" id="SSF52540">
    <property type="entry name" value="P-loop containing nucleoside triphosphate hydrolases"/>
    <property type="match status" value="1"/>
</dbReference>
<dbReference type="Gene3D" id="3.40.50.2300">
    <property type="match status" value="1"/>
</dbReference>
<evidence type="ECO:0000313" key="9">
    <source>
        <dbReference type="Proteomes" id="UP000722750"/>
    </source>
</evidence>
<feature type="modified residue" description="4-aspartylphosphate" evidence="5">
    <location>
        <position position="55"/>
    </location>
</feature>
<keyword evidence="5" id="KW-0597">Phosphoprotein</keyword>
<dbReference type="Proteomes" id="UP000722750">
    <property type="component" value="Unassembled WGS sequence"/>
</dbReference>
<comment type="caution">
    <text evidence="8">The sequence shown here is derived from an EMBL/GenBank/DDBJ whole genome shotgun (WGS) entry which is preliminary data.</text>
</comment>
<protein>
    <submittedName>
        <fullName evidence="8">Regulatory protein AtoC</fullName>
    </submittedName>
</protein>
<dbReference type="SMART" id="SM00382">
    <property type="entry name" value="AAA"/>
    <property type="match status" value="1"/>
</dbReference>
<dbReference type="PRINTS" id="PR01590">
    <property type="entry name" value="HTHFIS"/>
</dbReference>
<keyword evidence="3" id="KW-0805">Transcription regulation</keyword>
<evidence type="ECO:0000259" key="6">
    <source>
        <dbReference type="PROSITE" id="PS50045"/>
    </source>
</evidence>
<feature type="domain" description="Sigma-54 factor interaction" evidence="6">
    <location>
        <begin position="145"/>
        <end position="372"/>
    </location>
</feature>
<dbReference type="InterPro" id="IPR002078">
    <property type="entry name" value="Sigma_54_int"/>
</dbReference>
<evidence type="ECO:0000256" key="2">
    <source>
        <dbReference type="ARBA" id="ARBA00022840"/>
    </source>
</evidence>
<dbReference type="InterPro" id="IPR025662">
    <property type="entry name" value="Sigma_54_int_dom_ATP-bd_1"/>
</dbReference>
<dbReference type="GO" id="GO:0005524">
    <property type="term" value="F:ATP binding"/>
    <property type="evidence" value="ECO:0007669"/>
    <property type="project" value="UniProtKB-KW"/>
</dbReference>
<feature type="domain" description="Response regulatory" evidence="7">
    <location>
        <begin position="6"/>
        <end position="120"/>
    </location>
</feature>
<dbReference type="SMART" id="SM00448">
    <property type="entry name" value="REC"/>
    <property type="match status" value="1"/>
</dbReference>
<dbReference type="Pfam" id="PF00072">
    <property type="entry name" value="Response_reg"/>
    <property type="match status" value="1"/>
</dbReference>
<evidence type="ECO:0000313" key="8">
    <source>
        <dbReference type="EMBL" id="MBS1257655.1"/>
    </source>
</evidence>
<dbReference type="Gene3D" id="3.40.50.300">
    <property type="entry name" value="P-loop containing nucleotide triphosphate hydrolases"/>
    <property type="match status" value="1"/>
</dbReference>
<dbReference type="SUPFAM" id="SSF46689">
    <property type="entry name" value="Homeodomain-like"/>
    <property type="match status" value="1"/>
</dbReference>
<evidence type="ECO:0000256" key="3">
    <source>
        <dbReference type="ARBA" id="ARBA00023015"/>
    </source>
</evidence>
<dbReference type="Gene3D" id="1.10.8.60">
    <property type="match status" value="1"/>
</dbReference>
<dbReference type="SUPFAM" id="SSF52172">
    <property type="entry name" value="CheY-like"/>
    <property type="match status" value="1"/>
</dbReference>
<gene>
    <name evidence="8" type="ORF">MAG551_00699</name>
</gene>
<dbReference type="Pfam" id="PF25601">
    <property type="entry name" value="AAA_lid_14"/>
    <property type="match status" value="1"/>
</dbReference>
<dbReference type="PROSITE" id="PS50045">
    <property type="entry name" value="SIGMA54_INTERACT_4"/>
    <property type="match status" value="1"/>
</dbReference>
<proteinExistence type="predicted"/>
<dbReference type="EMBL" id="JAANXD010000029">
    <property type="protein sequence ID" value="MBS1257655.1"/>
    <property type="molecule type" value="Genomic_DNA"/>
</dbReference>
<dbReference type="PROSITE" id="PS00675">
    <property type="entry name" value="SIGMA54_INTERACT_1"/>
    <property type="match status" value="1"/>
</dbReference>
<dbReference type="InterPro" id="IPR025944">
    <property type="entry name" value="Sigma_54_int_dom_CS"/>
</dbReference>
<dbReference type="InterPro" id="IPR009057">
    <property type="entry name" value="Homeodomain-like_sf"/>
</dbReference>
<organism evidence="8 9">
    <name type="scientific">Candidatus Scalindua arabica</name>
    <dbReference type="NCBI Taxonomy" id="1127984"/>
    <lineage>
        <taxon>Bacteria</taxon>
        <taxon>Pseudomonadati</taxon>
        <taxon>Planctomycetota</taxon>
        <taxon>Candidatus Brocadiia</taxon>
        <taxon>Candidatus Brocadiales</taxon>
        <taxon>Candidatus Scalinduaceae</taxon>
        <taxon>Candidatus Scalindua</taxon>
    </lineage>
</organism>
<name>A0A941ZZJ5_9BACT</name>
<dbReference type="GO" id="GO:0043565">
    <property type="term" value="F:sequence-specific DNA binding"/>
    <property type="evidence" value="ECO:0007669"/>
    <property type="project" value="InterPro"/>
</dbReference>
<dbReference type="GO" id="GO:0000160">
    <property type="term" value="P:phosphorelay signal transduction system"/>
    <property type="evidence" value="ECO:0007669"/>
    <property type="project" value="InterPro"/>
</dbReference>
<dbReference type="InterPro" id="IPR001789">
    <property type="entry name" value="Sig_transdc_resp-reg_receiver"/>
</dbReference>
<dbReference type="PANTHER" id="PTHR32071">
    <property type="entry name" value="TRANSCRIPTIONAL REGULATORY PROTEIN"/>
    <property type="match status" value="1"/>
</dbReference>
<dbReference type="InterPro" id="IPR003593">
    <property type="entry name" value="AAA+_ATPase"/>
</dbReference>
<evidence type="ECO:0000259" key="7">
    <source>
        <dbReference type="PROSITE" id="PS50110"/>
    </source>
</evidence>
<dbReference type="InterPro" id="IPR011006">
    <property type="entry name" value="CheY-like_superfamily"/>
</dbReference>
<dbReference type="InterPro" id="IPR002197">
    <property type="entry name" value="HTH_Fis"/>
</dbReference>
<dbReference type="AlphaFoldDB" id="A0A941ZZJ5"/>
<evidence type="ECO:0000256" key="5">
    <source>
        <dbReference type="PROSITE-ProRule" id="PRU00169"/>
    </source>
</evidence>
<dbReference type="Pfam" id="PF00158">
    <property type="entry name" value="Sigma54_activat"/>
    <property type="match status" value="1"/>
</dbReference>
<dbReference type="GO" id="GO:0006355">
    <property type="term" value="P:regulation of DNA-templated transcription"/>
    <property type="evidence" value="ECO:0007669"/>
    <property type="project" value="InterPro"/>
</dbReference>
<evidence type="ECO:0000256" key="4">
    <source>
        <dbReference type="ARBA" id="ARBA00023163"/>
    </source>
</evidence>
<dbReference type="FunFam" id="3.40.50.300:FF:000006">
    <property type="entry name" value="DNA-binding transcriptional regulator NtrC"/>
    <property type="match status" value="1"/>
</dbReference>
<evidence type="ECO:0000256" key="1">
    <source>
        <dbReference type="ARBA" id="ARBA00022741"/>
    </source>
</evidence>
<dbReference type="InterPro" id="IPR058031">
    <property type="entry name" value="AAA_lid_NorR"/>
</dbReference>
<dbReference type="InterPro" id="IPR027417">
    <property type="entry name" value="P-loop_NTPase"/>
</dbReference>
<dbReference type="PROSITE" id="PS00688">
    <property type="entry name" value="SIGMA54_INTERACT_3"/>
    <property type="match status" value="1"/>
</dbReference>
<dbReference type="PANTHER" id="PTHR32071:SF100">
    <property type="entry name" value="RESPONSE REGULATOR PROTEIN PILR"/>
    <property type="match status" value="1"/>
</dbReference>
<dbReference type="Gene3D" id="1.10.10.60">
    <property type="entry name" value="Homeodomain-like"/>
    <property type="match status" value="1"/>
</dbReference>
<keyword evidence="2" id="KW-0067">ATP-binding</keyword>
<keyword evidence="4" id="KW-0804">Transcription</keyword>
<sequence length="449" mass="50585">MKKRLKLLFVDDDETFSKVMKKELSRMGYSVVCVGSGEAAIEALKKRNFDLIILDIKMPGIGGLKTLKSIKEIYPEVEVIMLTGRATIESAVESMKIGAYDYITKPCRLNELDILLKKAYERRLLSKENVSLKRLATSREQDKTMVSRSNKMKPVFNLINKVAATDSTVLIQGESGTGKELVARDIHKKSKRNRHPFVAVNCAALQETLLESELFGHVKGAFTGAHEDRMGLFEVADRGTLFLDEVGELPISIQAKLLRVLESGEIRRLGDSRSIFVDTRIITATNKDLASEVKKSSFREDLFFRINIVHVSLPPLRERKEDIPLLVEHFLLTHKINLSEKTVCSDALERIMKYNWPGNIRELENLIENLMVIVDEEKIGVCNLPEEIRGYAGAIDYGPGTDASLSDLEKQHIIKTLAKMNGNKTRVAETLGISVKTLYNKLNSYNIPY</sequence>
<reference evidence="8" key="1">
    <citation type="journal article" date="2021" name="ISME J.">
        <title>Fine-scale metabolic discontinuity in a stratified prokaryote microbiome of a Red Sea deep halocline.</title>
        <authorList>
            <person name="Michoud G."/>
            <person name="Ngugi D.K."/>
            <person name="Barozzi A."/>
            <person name="Merlino G."/>
            <person name="Calleja M.L."/>
            <person name="Delgado-Huertas A."/>
            <person name="Moran X.A.G."/>
            <person name="Daffonchio D."/>
        </authorList>
    </citation>
    <scope>NUCLEOTIDE SEQUENCE</scope>
    <source>
        <strain evidence="8">SuakinDeep_MAG55_1</strain>
    </source>
</reference>
<keyword evidence="1" id="KW-0547">Nucleotide-binding</keyword>
<dbReference type="PROSITE" id="PS50110">
    <property type="entry name" value="RESPONSE_REGULATORY"/>
    <property type="match status" value="1"/>
</dbReference>